<protein>
    <recommendedName>
        <fullName evidence="2">Carboxypeptidase regulatory-like domain-containing protein</fullName>
    </recommendedName>
</protein>
<sequence>MLGRPLYLVAIAVVFPVATNLSGQTLQGRTLDNNTSASIPTTLVRLLSDSGDLKGVTIADMAGFYSLDIPEPGIYHLQGERLGYNIFQTPSFEVVGNRGVPPLNLMLERSPVLIQSLVVSMESTDEKIRSLIDANPNLLEYRPVPLNGTQRQIG</sequence>
<dbReference type="SUPFAM" id="SSF49464">
    <property type="entry name" value="Carboxypeptidase regulatory domain-like"/>
    <property type="match status" value="1"/>
</dbReference>
<evidence type="ECO:0000313" key="1">
    <source>
        <dbReference type="EMBL" id="SVD06032.1"/>
    </source>
</evidence>
<feature type="non-terminal residue" evidence="1">
    <location>
        <position position="154"/>
    </location>
</feature>
<dbReference type="InterPro" id="IPR008969">
    <property type="entry name" value="CarboxyPept-like_regulatory"/>
</dbReference>
<organism evidence="1">
    <name type="scientific">marine metagenome</name>
    <dbReference type="NCBI Taxonomy" id="408172"/>
    <lineage>
        <taxon>unclassified sequences</taxon>
        <taxon>metagenomes</taxon>
        <taxon>ecological metagenomes</taxon>
    </lineage>
</organism>
<gene>
    <name evidence="1" type="ORF">METZ01_LOCUS358886</name>
</gene>
<name>A0A382S8Y1_9ZZZZ</name>
<evidence type="ECO:0008006" key="2">
    <source>
        <dbReference type="Google" id="ProtNLM"/>
    </source>
</evidence>
<dbReference type="AlphaFoldDB" id="A0A382S8Y1"/>
<proteinExistence type="predicted"/>
<reference evidence="1" key="1">
    <citation type="submission" date="2018-05" db="EMBL/GenBank/DDBJ databases">
        <authorList>
            <person name="Lanie J.A."/>
            <person name="Ng W.-L."/>
            <person name="Kazmierczak K.M."/>
            <person name="Andrzejewski T.M."/>
            <person name="Davidsen T.M."/>
            <person name="Wayne K.J."/>
            <person name="Tettelin H."/>
            <person name="Glass J.I."/>
            <person name="Rusch D."/>
            <person name="Podicherti R."/>
            <person name="Tsui H.-C.T."/>
            <person name="Winkler M.E."/>
        </authorList>
    </citation>
    <scope>NUCLEOTIDE SEQUENCE</scope>
</reference>
<accession>A0A382S8Y1</accession>
<dbReference type="EMBL" id="UINC01127122">
    <property type="protein sequence ID" value="SVD06032.1"/>
    <property type="molecule type" value="Genomic_DNA"/>
</dbReference>